<dbReference type="SUPFAM" id="SSF53223">
    <property type="entry name" value="Aminoacid dehydrogenase-like, N-terminal domain"/>
    <property type="match status" value="1"/>
</dbReference>
<dbReference type="AlphaFoldDB" id="A0A2S6G119"/>
<keyword evidence="6" id="KW-0057">Aromatic amino acid biosynthesis</keyword>
<dbReference type="Gene3D" id="3.40.50.720">
    <property type="entry name" value="NAD(P)-binding Rossmann-like Domain"/>
    <property type="match status" value="1"/>
</dbReference>
<dbReference type="CDD" id="cd01065">
    <property type="entry name" value="NAD_bind_Shikimate_DH"/>
    <property type="match status" value="1"/>
</dbReference>
<dbReference type="SUPFAM" id="SSF51735">
    <property type="entry name" value="NAD(P)-binding Rossmann-fold domains"/>
    <property type="match status" value="1"/>
</dbReference>
<proteinExistence type="predicted"/>
<gene>
    <name evidence="8" type="ORF">BD821_101285</name>
</gene>
<dbReference type="RefSeq" id="WP_104408979.1">
    <property type="nucleotide sequence ID" value="NZ_PTIS01000001.1"/>
</dbReference>
<dbReference type="GO" id="GO:0008652">
    <property type="term" value="P:amino acid biosynthetic process"/>
    <property type="evidence" value="ECO:0007669"/>
    <property type="project" value="UniProtKB-KW"/>
</dbReference>
<evidence type="ECO:0000256" key="6">
    <source>
        <dbReference type="ARBA" id="ARBA00023141"/>
    </source>
</evidence>
<dbReference type="GO" id="GO:0005829">
    <property type="term" value="C:cytosol"/>
    <property type="evidence" value="ECO:0007669"/>
    <property type="project" value="TreeGrafter"/>
</dbReference>
<dbReference type="Gene3D" id="3.40.50.10860">
    <property type="entry name" value="Leucine Dehydrogenase, chain A, domain 1"/>
    <property type="match status" value="1"/>
</dbReference>
<dbReference type="STRING" id="37659.GCA_000703125_02665"/>
<comment type="caution">
    <text evidence="8">The sequence shown here is derived from an EMBL/GenBank/DDBJ whole genome shotgun (WGS) entry which is preliminary data.</text>
</comment>
<dbReference type="Pfam" id="PF08501">
    <property type="entry name" value="Shikimate_dh_N"/>
    <property type="match status" value="1"/>
</dbReference>
<evidence type="ECO:0000259" key="7">
    <source>
        <dbReference type="Pfam" id="PF08501"/>
    </source>
</evidence>
<dbReference type="GO" id="GO:0019632">
    <property type="term" value="P:shikimate metabolic process"/>
    <property type="evidence" value="ECO:0007669"/>
    <property type="project" value="InterPro"/>
</dbReference>
<evidence type="ECO:0000313" key="9">
    <source>
        <dbReference type="Proteomes" id="UP000239863"/>
    </source>
</evidence>
<feature type="domain" description="Shikimate dehydrogenase substrate binding N-terminal" evidence="7">
    <location>
        <begin position="7"/>
        <end position="89"/>
    </location>
</feature>
<dbReference type="GO" id="GO:0004764">
    <property type="term" value="F:shikimate 3-dehydrogenase (NADP+) activity"/>
    <property type="evidence" value="ECO:0007669"/>
    <property type="project" value="UniProtKB-EC"/>
</dbReference>
<dbReference type="InterPro" id="IPR046346">
    <property type="entry name" value="Aminoacid_DH-like_N_sf"/>
</dbReference>
<dbReference type="InterPro" id="IPR036291">
    <property type="entry name" value="NAD(P)-bd_dom_sf"/>
</dbReference>
<dbReference type="Proteomes" id="UP000239863">
    <property type="component" value="Unassembled WGS sequence"/>
</dbReference>
<dbReference type="PANTHER" id="PTHR21089">
    <property type="entry name" value="SHIKIMATE DEHYDROGENASE"/>
    <property type="match status" value="1"/>
</dbReference>
<evidence type="ECO:0000256" key="2">
    <source>
        <dbReference type="ARBA" id="ARBA00012962"/>
    </source>
</evidence>
<evidence type="ECO:0000313" key="8">
    <source>
        <dbReference type="EMBL" id="PPK49622.1"/>
    </source>
</evidence>
<dbReference type="GO" id="GO:0009073">
    <property type="term" value="P:aromatic amino acid family biosynthetic process"/>
    <property type="evidence" value="ECO:0007669"/>
    <property type="project" value="UniProtKB-KW"/>
</dbReference>
<evidence type="ECO:0000256" key="3">
    <source>
        <dbReference type="ARBA" id="ARBA00022605"/>
    </source>
</evidence>
<dbReference type="OrthoDB" id="9792692at2"/>
<reference evidence="8 9" key="1">
    <citation type="submission" date="2018-02" db="EMBL/GenBank/DDBJ databases">
        <title>Genomic Encyclopedia of Archaeal and Bacterial Type Strains, Phase II (KMG-II): from individual species to whole genera.</title>
        <authorList>
            <person name="Goeker M."/>
        </authorList>
    </citation>
    <scope>NUCLEOTIDE SEQUENCE [LARGE SCALE GENOMIC DNA]</scope>
    <source>
        <strain evidence="8 9">DSM 15099</strain>
    </source>
</reference>
<dbReference type="EMBL" id="PTIS01000001">
    <property type="protein sequence ID" value="PPK49622.1"/>
    <property type="molecule type" value="Genomic_DNA"/>
</dbReference>
<dbReference type="GO" id="GO:0009423">
    <property type="term" value="P:chorismate biosynthetic process"/>
    <property type="evidence" value="ECO:0007669"/>
    <property type="project" value="TreeGrafter"/>
</dbReference>
<dbReference type="InterPro" id="IPR011342">
    <property type="entry name" value="Shikimate_DH"/>
</dbReference>
<comment type="pathway">
    <text evidence="1">Metabolic intermediate biosynthesis; chorismate biosynthesis; chorismate from D-erythrose 4-phosphate and phosphoenolpyruvate: step 4/7.</text>
</comment>
<dbReference type="InterPro" id="IPR013708">
    <property type="entry name" value="Shikimate_DH-bd_N"/>
</dbReference>
<dbReference type="GO" id="GO:0050661">
    <property type="term" value="F:NADP binding"/>
    <property type="evidence" value="ECO:0007669"/>
    <property type="project" value="InterPro"/>
</dbReference>
<keyword evidence="5" id="KW-0560">Oxidoreductase</keyword>
<keyword evidence="3" id="KW-0028">Amino-acid biosynthesis</keyword>
<evidence type="ECO:0000256" key="1">
    <source>
        <dbReference type="ARBA" id="ARBA00004871"/>
    </source>
</evidence>
<evidence type="ECO:0000256" key="4">
    <source>
        <dbReference type="ARBA" id="ARBA00022857"/>
    </source>
</evidence>
<organism evidence="8 9">
    <name type="scientific">Clostridium algidicarnis DSM 15099</name>
    <dbReference type="NCBI Taxonomy" id="1121295"/>
    <lineage>
        <taxon>Bacteria</taxon>
        <taxon>Bacillati</taxon>
        <taxon>Bacillota</taxon>
        <taxon>Clostridia</taxon>
        <taxon>Eubacteriales</taxon>
        <taxon>Clostridiaceae</taxon>
        <taxon>Clostridium</taxon>
    </lineage>
</organism>
<dbReference type="PANTHER" id="PTHR21089:SF1">
    <property type="entry name" value="BIFUNCTIONAL 3-DEHYDROQUINATE DEHYDRATASE_SHIKIMATE DEHYDROGENASE, CHLOROPLASTIC"/>
    <property type="match status" value="1"/>
</dbReference>
<dbReference type="InterPro" id="IPR022893">
    <property type="entry name" value="Shikimate_DH_fam"/>
</dbReference>
<name>A0A2S6G119_9CLOT</name>
<keyword evidence="4" id="KW-0521">NADP</keyword>
<dbReference type="EC" id="1.1.1.25" evidence="2"/>
<dbReference type="NCBIfam" id="TIGR00507">
    <property type="entry name" value="aroE"/>
    <property type="match status" value="1"/>
</dbReference>
<accession>A0A2S6G119</accession>
<evidence type="ECO:0000256" key="5">
    <source>
        <dbReference type="ARBA" id="ARBA00023002"/>
    </source>
</evidence>
<protein>
    <recommendedName>
        <fullName evidence="2">shikimate dehydrogenase (NADP(+))</fullName>
        <ecNumber evidence="2">1.1.1.25</ecNumber>
    </recommendedName>
</protein>
<sequence>MIKRCGLIGKGIQYSISPKIHNDYYKKNQINLKYELFDMDKNELIEFLKVVNENEYVGFNITIPYKEVIINYLDELTYPASLIKAVNTISIKNGALIGHNTDYFGFIHSLEHWKINVEDYYVLILGSGGAAKAVSYALKDLKVKDIDIAGRDVLKVRREFQGVKNVIDIQNIKDMYKYDMIINCTPLGNVNNEIIPIELKGFKDNLIIYDLNYAPEKTKLLIEAENKGLKAINGRIMLEKQAYKAIDIWNLNT</sequence>